<sequence length="545" mass="61236">MNFNNENDASSASPSDEENMPSFSSPSSSSLSSSSSSSSLSSSSSSSDEATMAFANMSFGNNTTLPSFSCSSSLASDEEVTAIVNMACENNNTVVALLLLEQENQKKRGRVDMRGKTNSIRGPKRQFCHEDALAAINRDYLSAGALFGKEFEHMFRISKSRFERLRTDVMNANIPFYTTTRTISGKSVASLEARLLLPLKAYAYGVPPHCFADYFQMSFNFTSECCKHFDLTIFTVYKEEYLRLPTAEDLKSIVALHKAKHKVDGMLGSLDCTHTYWHKCPVAWKGQYQGRNSAPSLVLEAACDHNLYFWHLSYGHCGCLNDLNILNRSPLYNYMLEGQLYQLEQEANIVPFMIGNESFEKAFYLVDGIYPRYTRFVKSFKFPASTEEKAYAGWQEGARKDIERAFGVLKTQWQFLARPIQLHTPNLIAMRASACFILHNMLQSDRVMKDVHATYRAAEGIDLAPLTPEDVGQPTDLRTIQLPHDATAHNEIVELNTRAEIAQWVMSRGEAFRDLKDSAEFSRLHRALLDVFGRPNDDTPLVSGH</sequence>
<keyword evidence="3" id="KW-1185">Reference proteome</keyword>
<dbReference type="Proteomes" id="UP000693970">
    <property type="component" value="Unassembled WGS sequence"/>
</dbReference>
<dbReference type="OrthoDB" id="42860at2759"/>
<feature type="compositionally biased region" description="Low complexity" evidence="1">
    <location>
        <begin position="21"/>
        <end position="46"/>
    </location>
</feature>
<dbReference type="PANTHER" id="PTHR47150:SF4">
    <property type="entry name" value="HARBINGER TRANSPOSASE-DERIVED PROTEIN-RELATED"/>
    <property type="match status" value="1"/>
</dbReference>
<gene>
    <name evidence="2" type="ORF">IV203_035203</name>
</gene>
<feature type="compositionally biased region" description="Polar residues" evidence="1">
    <location>
        <begin position="1"/>
        <end position="14"/>
    </location>
</feature>
<protein>
    <submittedName>
        <fullName evidence="2">Plant transposon protein</fullName>
    </submittedName>
</protein>
<accession>A0A9K3PWY2</accession>
<reference evidence="2" key="1">
    <citation type="journal article" date="2021" name="Sci. Rep.">
        <title>Diploid genomic architecture of Nitzschia inconspicua, an elite biomass production diatom.</title>
        <authorList>
            <person name="Oliver A."/>
            <person name="Podell S."/>
            <person name="Pinowska A."/>
            <person name="Traller J.C."/>
            <person name="Smith S.R."/>
            <person name="McClure R."/>
            <person name="Beliaev A."/>
            <person name="Bohutskyi P."/>
            <person name="Hill E.A."/>
            <person name="Rabines A."/>
            <person name="Zheng H."/>
            <person name="Allen L.Z."/>
            <person name="Kuo A."/>
            <person name="Grigoriev I.V."/>
            <person name="Allen A.E."/>
            <person name="Hazlebeck D."/>
            <person name="Allen E.E."/>
        </authorList>
    </citation>
    <scope>NUCLEOTIDE SEQUENCE</scope>
    <source>
        <strain evidence="2">Hildebrandi</strain>
    </source>
</reference>
<comment type="caution">
    <text evidence="2">The sequence shown here is derived from an EMBL/GenBank/DDBJ whole genome shotgun (WGS) entry which is preliminary data.</text>
</comment>
<dbReference type="AlphaFoldDB" id="A0A9K3PWY2"/>
<evidence type="ECO:0000256" key="1">
    <source>
        <dbReference type="SAM" id="MobiDB-lite"/>
    </source>
</evidence>
<evidence type="ECO:0000313" key="2">
    <source>
        <dbReference type="EMBL" id="KAG7360104.1"/>
    </source>
</evidence>
<dbReference type="EMBL" id="JAGRRH010000013">
    <property type="protein sequence ID" value="KAG7360104.1"/>
    <property type="molecule type" value="Genomic_DNA"/>
</dbReference>
<name>A0A9K3PWY2_9STRA</name>
<organism evidence="2 3">
    <name type="scientific">Nitzschia inconspicua</name>
    <dbReference type="NCBI Taxonomy" id="303405"/>
    <lineage>
        <taxon>Eukaryota</taxon>
        <taxon>Sar</taxon>
        <taxon>Stramenopiles</taxon>
        <taxon>Ochrophyta</taxon>
        <taxon>Bacillariophyta</taxon>
        <taxon>Bacillariophyceae</taxon>
        <taxon>Bacillariophycidae</taxon>
        <taxon>Bacillariales</taxon>
        <taxon>Bacillariaceae</taxon>
        <taxon>Nitzschia</taxon>
    </lineage>
</organism>
<dbReference type="PANTHER" id="PTHR47150">
    <property type="entry name" value="OS12G0169200 PROTEIN"/>
    <property type="match status" value="1"/>
</dbReference>
<reference evidence="2" key="2">
    <citation type="submission" date="2021-04" db="EMBL/GenBank/DDBJ databases">
        <authorList>
            <person name="Podell S."/>
        </authorList>
    </citation>
    <scope>NUCLEOTIDE SEQUENCE</scope>
    <source>
        <strain evidence="2">Hildebrandi</strain>
    </source>
</reference>
<dbReference type="Pfam" id="PF04827">
    <property type="entry name" value="Plant_tran"/>
    <property type="match status" value="1"/>
</dbReference>
<feature type="region of interest" description="Disordered" evidence="1">
    <location>
        <begin position="1"/>
        <end position="46"/>
    </location>
</feature>
<evidence type="ECO:0000313" key="3">
    <source>
        <dbReference type="Proteomes" id="UP000693970"/>
    </source>
</evidence>
<dbReference type="InterPro" id="IPR006912">
    <property type="entry name" value="Harbinger_derived_prot"/>
</dbReference>
<proteinExistence type="predicted"/>